<name>A0A9J5YC10_SOLCO</name>
<dbReference type="Proteomes" id="UP000824120">
    <property type="component" value="Chromosome 7"/>
</dbReference>
<dbReference type="EMBL" id="JACXVP010000007">
    <property type="protein sequence ID" value="KAG5596510.1"/>
    <property type="molecule type" value="Genomic_DNA"/>
</dbReference>
<gene>
    <name evidence="1" type="ORF">H5410_037742</name>
</gene>
<accession>A0A9J5YC10</accession>
<evidence type="ECO:0000313" key="1">
    <source>
        <dbReference type="EMBL" id="KAG5596510.1"/>
    </source>
</evidence>
<reference evidence="1 2" key="1">
    <citation type="submission" date="2020-09" db="EMBL/GenBank/DDBJ databases">
        <title>De no assembly of potato wild relative species, Solanum commersonii.</title>
        <authorList>
            <person name="Cho K."/>
        </authorList>
    </citation>
    <scope>NUCLEOTIDE SEQUENCE [LARGE SCALE GENOMIC DNA]</scope>
    <source>
        <strain evidence="1">LZ3.2</strain>
        <tissue evidence="1">Leaf</tissue>
    </source>
</reference>
<evidence type="ECO:0000313" key="2">
    <source>
        <dbReference type="Proteomes" id="UP000824120"/>
    </source>
</evidence>
<comment type="caution">
    <text evidence="1">The sequence shown here is derived from an EMBL/GenBank/DDBJ whole genome shotgun (WGS) entry which is preliminary data.</text>
</comment>
<organism evidence="1 2">
    <name type="scientific">Solanum commersonii</name>
    <name type="common">Commerson's wild potato</name>
    <name type="synonym">Commerson's nightshade</name>
    <dbReference type="NCBI Taxonomy" id="4109"/>
    <lineage>
        <taxon>Eukaryota</taxon>
        <taxon>Viridiplantae</taxon>
        <taxon>Streptophyta</taxon>
        <taxon>Embryophyta</taxon>
        <taxon>Tracheophyta</taxon>
        <taxon>Spermatophyta</taxon>
        <taxon>Magnoliopsida</taxon>
        <taxon>eudicotyledons</taxon>
        <taxon>Gunneridae</taxon>
        <taxon>Pentapetalae</taxon>
        <taxon>asterids</taxon>
        <taxon>lamiids</taxon>
        <taxon>Solanales</taxon>
        <taxon>Solanaceae</taxon>
        <taxon>Solanoideae</taxon>
        <taxon>Solaneae</taxon>
        <taxon>Solanum</taxon>
    </lineage>
</organism>
<proteinExistence type="predicted"/>
<dbReference type="AlphaFoldDB" id="A0A9J5YC10"/>
<keyword evidence="2" id="KW-1185">Reference proteome</keyword>
<protein>
    <submittedName>
        <fullName evidence="1">Uncharacterized protein</fullName>
    </submittedName>
</protein>
<sequence>MVKLSGYIQLKIICTIIVQISQSSIATSRSSIATDDSLVAIDDSLAGYISRTRSLFNILVSSTM</sequence>